<dbReference type="EMBL" id="CM055734">
    <property type="protein sequence ID" value="KAJ8008997.1"/>
    <property type="molecule type" value="Genomic_DNA"/>
</dbReference>
<evidence type="ECO:0000313" key="2">
    <source>
        <dbReference type="Proteomes" id="UP001157502"/>
    </source>
</evidence>
<gene>
    <name evidence="1" type="ORF">DPEC_G00084230</name>
</gene>
<evidence type="ECO:0000313" key="1">
    <source>
        <dbReference type="EMBL" id="KAJ8008997.1"/>
    </source>
</evidence>
<protein>
    <submittedName>
        <fullName evidence="1">Uncharacterized protein</fullName>
    </submittedName>
</protein>
<organism evidence="1 2">
    <name type="scientific">Dallia pectoralis</name>
    <name type="common">Alaska blackfish</name>
    <dbReference type="NCBI Taxonomy" id="75939"/>
    <lineage>
        <taxon>Eukaryota</taxon>
        <taxon>Metazoa</taxon>
        <taxon>Chordata</taxon>
        <taxon>Craniata</taxon>
        <taxon>Vertebrata</taxon>
        <taxon>Euteleostomi</taxon>
        <taxon>Actinopterygii</taxon>
        <taxon>Neopterygii</taxon>
        <taxon>Teleostei</taxon>
        <taxon>Protacanthopterygii</taxon>
        <taxon>Esociformes</taxon>
        <taxon>Umbridae</taxon>
        <taxon>Dallia</taxon>
    </lineage>
</organism>
<comment type="caution">
    <text evidence="1">The sequence shown here is derived from an EMBL/GenBank/DDBJ whole genome shotgun (WGS) entry which is preliminary data.</text>
</comment>
<keyword evidence="2" id="KW-1185">Reference proteome</keyword>
<name>A0ACC2GZS3_DALPE</name>
<dbReference type="Proteomes" id="UP001157502">
    <property type="component" value="Chromosome 7"/>
</dbReference>
<sequence length="591" mass="66949">MYLSTILPEIIVKCVFLFSLWTAVISHRSHAAHPEGVHFTSVNLRNIVQWRHGKDTPNDTHYTVEYAIYGDMVDTGAKEVHWRVKKQCVNIPQTWCDLSNETTDLDEIYYARVKAVGPNLTSRWSFSPKRFYPKFDTTFGPPIVKLVVKENRVTVKLKGPMRWKTGNQTKDYSMFKFFLEMTYTLFVYDNRSNKTQHFTMGKKSFEYGLLTYETEYCFSAKAQFLSFPSHVSERQCQTTPSDPFYGQLLLMAMGIAVPSVICLFILILVGCLVHHFIFGRKQRRPSSLGISTGPKPQQTFCPEQAVTVNVIMVTVVKPDTIPDVNHRPELKPQLSYTAQQVPEREAPQEGPTETDYGEEESKAIEYGFVGAEVPKIRSTEVSDVYETLPLGLGQVNPYVAQKCTQEPLGNIDFTGICLDRDSETGLFRIPLTNLIGARYKEPDAMGPYAAQRLSVRETPERDPWEVRDAQMNPCDCGFVGTAAYLKQSNGRDVQPLLLGQVNTVRFPEESEEDEDEGGNCVDWSPTTGILQIPLLSRTVVEVQGVGERETDTESEAREILPSVIVRQCSESESECDLTKLQNVWDLQITYD</sequence>
<reference evidence="1" key="1">
    <citation type="submission" date="2021-05" db="EMBL/GenBank/DDBJ databases">
        <authorList>
            <person name="Pan Q."/>
            <person name="Jouanno E."/>
            <person name="Zahm M."/>
            <person name="Klopp C."/>
            <person name="Cabau C."/>
            <person name="Louis A."/>
            <person name="Berthelot C."/>
            <person name="Parey E."/>
            <person name="Roest Crollius H."/>
            <person name="Montfort J."/>
            <person name="Robinson-Rechavi M."/>
            <person name="Bouchez O."/>
            <person name="Lampietro C."/>
            <person name="Lopez Roques C."/>
            <person name="Donnadieu C."/>
            <person name="Postlethwait J."/>
            <person name="Bobe J."/>
            <person name="Dillon D."/>
            <person name="Chandos A."/>
            <person name="von Hippel F."/>
            <person name="Guiguen Y."/>
        </authorList>
    </citation>
    <scope>NUCLEOTIDE SEQUENCE</scope>
    <source>
        <strain evidence="1">YG-Jan2019</strain>
    </source>
</reference>
<proteinExistence type="predicted"/>
<accession>A0ACC2GZS3</accession>